<accession>A0A1G8KP43</accession>
<protein>
    <submittedName>
        <fullName evidence="1">Uncharacterized protein</fullName>
    </submittedName>
</protein>
<dbReference type="EMBL" id="FNEM01000001">
    <property type="protein sequence ID" value="SDI45122.1"/>
    <property type="molecule type" value="Genomic_DNA"/>
</dbReference>
<evidence type="ECO:0000313" key="2">
    <source>
        <dbReference type="Proteomes" id="UP000199527"/>
    </source>
</evidence>
<reference evidence="2" key="1">
    <citation type="submission" date="2016-10" db="EMBL/GenBank/DDBJ databases">
        <authorList>
            <person name="Varghese N."/>
            <person name="Submissions S."/>
        </authorList>
    </citation>
    <scope>NUCLEOTIDE SEQUENCE [LARGE SCALE GENOMIC DNA]</scope>
    <source>
        <strain evidence="2">DSM 23317</strain>
    </source>
</reference>
<sequence>MIRLRWTMVFVIVLALAASARLLSQALMWLG</sequence>
<evidence type="ECO:0000313" key="1">
    <source>
        <dbReference type="EMBL" id="SDI45122.1"/>
    </source>
</evidence>
<dbReference type="Proteomes" id="UP000199527">
    <property type="component" value="Unassembled WGS sequence"/>
</dbReference>
<organism evidence="1 2">
    <name type="scientific">Ferrimonas sediminum</name>
    <dbReference type="NCBI Taxonomy" id="718193"/>
    <lineage>
        <taxon>Bacteria</taxon>
        <taxon>Pseudomonadati</taxon>
        <taxon>Pseudomonadota</taxon>
        <taxon>Gammaproteobacteria</taxon>
        <taxon>Alteromonadales</taxon>
        <taxon>Ferrimonadaceae</taxon>
        <taxon>Ferrimonas</taxon>
    </lineage>
</organism>
<proteinExistence type="predicted"/>
<dbReference type="AlphaFoldDB" id="A0A1G8KP43"/>
<keyword evidence="2" id="KW-1185">Reference proteome</keyword>
<name>A0A1G8KP43_9GAMM</name>
<gene>
    <name evidence="1" type="ORF">SAMN04488540_101439</name>
</gene>